<dbReference type="InterPro" id="IPR007460">
    <property type="entry name" value="BrnT_toxin"/>
</dbReference>
<dbReference type="EMBL" id="FUKJ01000136">
    <property type="protein sequence ID" value="SJM91384.1"/>
    <property type="molecule type" value="Genomic_DNA"/>
</dbReference>
<proteinExistence type="predicted"/>
<sequence length="88" mass="10163">MNITYDPDKNKLNTKKHGIDLAEIEGVFYDGRAITIEDRDHPEERFVTLGKDGFDRLLVVAYHYRGENGIRIISARPAGSHERRAYYP</sequence>
<gene>
    <name evidence="1" type="ORF">CRENPOLYSF2_2200005</name>
</gene>
<dbReference type="Pfam" id="PF04365">
    <property type="entry name" value="BrnT_toxin"/>
    <property type="match status" value="1"/>
</dbReference>
<dbReference type="InterPro" id="IPR038573">
    <property type="entry name" value="BrnT_sf"/>
</dbReference>
<dbReference type="AlphaFoldDB" id="A0A1R4H565"/>
<dbReference type="RefSeq" id="WP_087146516.1">
    <property type="nucleotide sequence ID" value="NZ_FUKJ01000136.1"/>
</dbReference>
<dbReference type="OrthoDB" id="9802417at2"/>
<dbReference type="Proteomes" id="UP000195442">
    <property type="component" value="Unassembled WGS sequence"/>
</dbReference>
<accession>A0A1R4H565</accession>
<dbReference type="Gene3D" id="3.10.450.530">
    <property type="entry name" value="Ribonuclease toxin, BrnT, of type II toxin-antitoxin system"/>
    <property type="match status" value="1"/>
</dbReference>
<keyword evidence="2" id="KW-1185">Reference proteome</keyword>
<organism evidence="1 2">
    <name type="scientific">Crenothrix polyspora</name>
    <dbReference type="NCBI Taxonomy" id="360316"/>
    <lineage>
        <taxon>Bacteria</taxon>
        <taxon>Pseudomonadati</taxon>
        <taxon>Pseudomonadota</taxon>
        <taxon>Gammaproteobacteria</taxon>
        <taxon>Methylococcales</taxon>
        <taxon>Crenotrichaceae</taxon>
        <taxon>Crenothrix</taxon>
    </lineage>
</organism>
<evidence type="ECO:0000313" key="2">
    <source>
        <dbReference type="Proteomes" id="UP000195442"/>
    </source>
</evidence>
<name>A0A1R4H565_9GAMM</name>
<reference evidence="2" key="1">
    <citation type="submission" date="2017-02" db="EMBL/GenBank/DDBJ databases">
        <authorList>
            <person name="Daims H."/>
        </authorList>
    </citation>
    <scope>NUCLEOTIDE SEQUENCE [LARGE SCALE GENOMIC DNA]</scope>
</reference>
<evidence type="ECO:0000313" key="1">
    <source>
        <dbReference type="EMBL" id="SJM91384.1"/>
    </source>
</evidence>
<evidence type="ECO:0008006" key="3">
    <source>
        <dbReference type="Google" id="ProtNLM"/>
    </source>
</evidence>
<protein>
    <recommendedName>
        <fullName evidence="3">BrnT family toxin</fullName>
    </recommendedName>
</protein>